<dbReference type="NCBIfam" id="TIGR03949">
    <property type="entry name" value="bact_IIb_cerein"/>
    <property type="match status" value="1"/>
</dbReference>
<accession>A0A448D516</accession>
<gene>
    <name evidence="2" type="ORF">NCTC10296_00114</name>
</gene>
<feature type="transmembrane region" description="Helical" evidence="1">
    <location>
        <begin position="20"/>
        <end position="43"/>
    </location>
</feature>
<dbReference type="RefSeq" id="WP_085416361.1">
    <property type="nucleotide sequence ID" value="NZ_CAUJPY010000014.1"/>
</dbReference>
<keyword evidence="3" id="KW-1185">Reference proteome</keyword>
<keyword evidence="1" id="KW-0472">Membrane</keyword>
<proteinExistence type="predicted"/>
<organism evidence="2 3">
    <name type="scientific">Neisseria canis</name>
    <dbReference type="NCBI Taxonomy" id="493"/>
    <lineage>
        <taxon>Bacteria</taxon>
        <taxon>Pseudomonadati</taxon>
        <taxon>Pseudomonadota</taxon>
        <taxon>Betaproteobacteria</taxon>
        <taxon>Neisseriales</taxon>
        <taxon>Neisseriaceae</taxon>
        <taxon>Neisseria</taxon>
    </lineage>
</organism>
<sequence>MKELNQYELENVAGGVIPALIGAYAALAATGFGSGITVGLASLKD</sequence>
<dbReference type="InterPro" id="IPR023991">
    <property type="entry name" value="Bacteriocin_IIb_lactobn/cerein"/>
</dbReference>
<evidence type="ECO:0000313" key="3">
    <source>
        <dbReference type="Proteomes" id="UP000279284"/>
    </source>
</evidence>
<dbReference type="Proteomes" id="UP000279284">
    <property type="component" value="Chromosome"/>
</dbReference>
<dbReference type="KEGG" id="nci:NCTC10296_00114"/>
<dbReference type="AlphaFoldDB" id="A0A448D516"/>
<evidence type="ECO:0000256" key="1">
    <source>
        <dbReference type="SAM" id="Phobius"/>
    </source>
</evidence>
<name>A0A448D516_9NEIS</name>
<evidence type="ECO:0000313" key="2">
    <source>
        <dbReference type="EMBL" id="VEE98991.1"/>
    </source>
</evidence>
<reference evidence="2 3" key="1">
    <citation type="submission" date="2018-12" db="EMBL/GenBank/DDBJ databases">
        <authorList>
            <consortium name="Pathogen Informatics"/>
        </authorList>
    </citation>
    <scope>NUCLEOTIDE SEQUENCE [LARGE SCALE GENOMIC DNA]</scope>
    <source>
        <strain evidence="2 3">NCTC10296</strain>
    </source>
</reference>
<keyword evidence="1" id="KW-0812">Transmembrane</keyword>
<keyword evidence="1" id="KW-1133">Transmembrane helix</keyword>
<protein>
    <submittedName>
        <fullName evidence="2">Class IIb bacteriocin, lactobin A/cerein 7B family</fullName>
    </submittedName>
</protein>
<dbReference type="EMBL" id="LR134313">
    <property type="protein sequence ID" value="VEE98991.1"/>
    <property type="molecule type" value="Genomic_DNA"/>
</dbReference>